<evidence type="ECO:0000256" key="3">
    <source>
        <dbReference type="ARBA" id="ARBA00023163"/>
    </source>
</evidence>
<dbReference type="PRINTS" id="PR00032">
    <property type="entry name" value="HTHARAC"/>
</dbReference>
<proteinExistence type="predicted"/>
<evidence type="ECO:0000313" key="5">
    <source>
        <dbReference type="EMBL" id="GGO65066.1"/>
    </source>
</evidence>
<dbReference type="GO" id="GO:0043565">
    <property type="term" value="F:sequence-specific DNA binding"/>
    <property type="evidence" value="ECO:0007669"/>
    <property type="project" value="InterPro"/>
</dbReference>
<keyword evidence="6" id="KW-1185">Reference proteome</keyword>
<dbReference type="PROSITE" id="PS01124">
    <property type="entry name" value="HTH_ARAC_FAMILY_2"/>
    <property type="match status" value="1"/>
</dbReference>
<dbReference type="Gene3D" id="1.10.10.60">
    <property type="entry name" value="Homeodomain-like"/>
    <property type="match status" value="2"/>
</dbReference>
<dbReference type="PANTHER" id="PTHR43280">
    <property type="entry name" value="ARAC-FAMILY TRANSCRIPTIONAL REGULATOR"/>
    <property type="match status" value="1"/>
</dbReference>
<comment type="caution">
    <text evidence="5">The sequence shown here is derived from an EMBL/GenBank/DDBJ whole genome shotgun (WGS) entry which is preliminary data.</text>
</comment>
<dbReference type="PROSITE" id="PS00041">
    <property type="entry name" value="HTH_ARAC_FAMILY_1"/>
    <property type="match status" value="1"/>
</dbReference>
<name>A0A917YRY5_9ALTE</name>
<dbReference type="PANTHER" id="PTHR43280:SF10">
    <property type="entry name" value="REGULATORY PROTEIN POCR"/>
    <property type="match status" value="1"/>
</dbReference>
<dbReference type="AlphaFoldDB" id="A0A917YRY5"/>
<dbReference type="Pfam" id="PF12833">
    <property type="entry name" value="HTH_18"/>
    <property type="match status" value="1"/>
</dbReference>
<dbReference type="Proteomes" id="UP000606935">
    <property type="component" value="Unassembled WGS sequence"/>
</dbReference>
<dbReference type="InterPro" id="IPR018062">
    <property type="entry name" value="HTH_AraC-typ_CS"/>
</dbReference>
<reference evidence="5" key="2">
    <citation type="submission" date="2020-09" db="EMBL/GenBank/DDBJ databases">
        <authorList>
            <person name="Sun Q."/>
            <person name="Zhou Y."/>
        </authorList>
    </citation>
    <scope>NUCLEOTIDE SEQUENCE</scope>
    <source>
        <strain evidence="5">CGMCC 1.7086</strain>
    </source>
</reference>
<evidence type="ECO:0000256" key="1">
    <source>
        <dbReference type="ARBA" id="ARBA00023015"/>
    </source>
</evidence>
<dbReference type="RefSeq" id="WP_188690070.1">
    <property type="nucleotide sequence ID" value="NZ_BMLS01000001.1"/>
</dbReference>
<evidence type="ECO:0000259" key="4">
    <source>
        <dbReference type="PROSITE" id="PS01124"/>
    </source>
</evidence>
<gene>
    <name evidence="5" type="ORF">GCM10010982_05980</name>
</gene>
<sequence length="291" mass="32576">MMKQQIIDKIVLVGCDQAALESLGSTLSSYLAVQLVSFSQVDESCNWQADIVGYVMSDMGPNHLHNISQVRSRVGCKQLFVFTAHLSIPLLCQLLRTQVTDAMLTPCMPSELLRLTSHLSEHSQVTCHLDHDQLPALAEAFSDVSQHSLHEVLQTVEHNFERKLSQQTIAKQLNMSPSRLSHMFKDLCGIGFCHYLVCRRLEEAELMLAQSKANITAVAFELGFANPSHFCRAFKEHLGITPTAYLGGERHVSLSPLYQRYLNLRAEILPAITMAARRQALAQRAHLRVAN</sequence>
<dbReference type="InterPro" id="IPR009057">
    <property type="entry name" value="Homeodomain-like_sf"/>
</dbReference>
<protein>
    <recommendedName>
        <fullName evidence="4">HTH araC/xylS-type domain-containing protein</fullName>
    </recommendedName>
</protein>
<dbReference type="InterPro" id="IPR020449">
    <property type="entry name" value="Tscrpt_reg_AraC-type_HTH"/>
</dbReference>
<organism evidence="5 6">
    <name type="scientific">Bowmanella pacifica</name>
    <dbReference type="NCBI Taxonomy" id="502051"/>
    <lineage>
        <taxon>Bacteria</taxon>
        <taxon>Pseudomonadati</taxon>
        <taxon>Pseudomonadota</taxon>
        <taxon>Gammaproteobacteria</taxon>
        <taxon>Alteromonadales</taxon>
        <taxon>Alteromonadaceae</taxon>
        <taxon>Bowmanella</taxon>
    </lineage>
</organism>
<accession>A0A917YRY5</accession>
<evidence type="ECO:0000313" key="6">
    <source>
        <dbReference type="Proteomes" id="UP000606935"/>
    </source>
</evidence>
<dbReference type="EMBL" id="BMLS01000001">
    <property type="protein sequence ID" value="GGO65066.1"/>
    <property type="molecule type" value="Genomic_DNA"/>
</dbReference>
<keyword evidence="3" id="KW-0804">Transcription</keyword>
<dbReference type="SMART" id="SM00342">
    <property type="entry name" value="HTH_ARAC"/>
    <property type="match status" value="1"/>
</dbReference>
<dbReference type="InterPro" id="IPR018060">
    <property type="entry name" value="HTH_AraC"/>
</dbReference>
<evidence type="ECO:0000256" key="2">
    <source>
        <dbReference type="ARBA" id="ARBA00023125"/>
    </source>
</evidence>
<dbReference type="GO" id="GO:0003700">
    <property type="term" value="F:DNA-binding transcription factor activity"/>
    <property type="evidence" value="ECO:0007669"/>
    <property type="project" value="InterPro"/>
</dbReference>
<feature type="domain" description="HTH araC/xylS-type" evidence="4">
    <location>
        <begin position="150"/>
        <end position="248"/>
    </location>
</feature>
<dbReference type="SUPFAM" id="SSF46689">
    <property type="entry name" value="Homeodomain-like"/>
    <property type="match status" value="2"/>
</dbReference>
<reference evidence="5" key="1">
    <citation type="journal article" date="2014" name="Int. J. Syst. Evol. Microbiol.">
        <title>Complete genome sequence of Corynebacterium casei LMG S-19264T (=DSM 44701T), isolated from a smear-ripened cheese.</title>
        <authorList>
            <consortium name="US DOE Joint Genome Institute (JGI-PGF)"/>
            <person name="Walter F."/>
            <person name="Albersmeier A."/>
            <person name="Kalinowski J."/>
            <person name="Ruckert C."/>
        </authorList>
    </citation>
    <scope>NUCLEOTIDE SEQUENCE</scope>
    <source>
        <strain evidence="5">CGMCC 1.7086</strain>
    </source>
</reference>
<keyword evidence="2" id="KW-0238">DNA-binding</keyword>
<keyword evidence="1" id="KW-0805">Transcription regulation</keyword>